<accession>A0A6J6N1H7</accession>
<gene>
    <name evidence="3" type="ORF">UFOPK2366_00137</name>
</gene>
<dbReference type="EMBL" id="CAEZXM010000013">
    <property type="protein sequence ID" value="CAB4680006.1"/>
    <property type="molecule type" value="Genomic_DNA"/>
</dbReference>
<dbReference type="Pfam" id="PF13579">
    <property type="entry name" value="Glyco_trans_4_4"/>
    <property type="match status" value="1"/>
</dbReference>
<evidence type="ECO:0000259" key="2">
    <source>
        <dbReference type="Pfam" id="PF13579"/>
    </source>
</evidence>
<dbReference type="Pfam" id="PF00534">
    <property type="entry name" value="Glycos_transf_1"/>
    <property type="match status" value="1"/>
</dbReference>
<dbReference type="InterPro" id="IPR050194">
    <property type="entry name" value="Glycosyltransferase_grp1"/>
</dbReference>
<proteinExistence type="predicted"/>
<organism evidence="3">
    <name type="scientific">freshwater metagenome</name>
    <dbReference type="NCBI Taxonomy" id="449393"/>
    <lineage>
        <taxon>unclassified sequences</taxon>
        <taxon>metagenomes</taxon>
        <taxon>ecological metagenomes</taxon>
    </lineage>
</organism>
<dbReference type="PANTHER" id="PTHR45947">
    <property type="entry name" value="SULFOQUINOVOSYL TRANSFERASE SQD2"/>
    <property type="match status" value="1"/>
</dbReference>
<sequence>MSSQRPQGHSLRLAVVCPHFEPDTAPTGAVMTRIVHELAALGHEIHVVTALPWYRNHAIESGWTGRLVRREQTEWGSVTRVHPFPGSDKTNLLRRALGFGGFSALAVICGIRGGRVDGVLSMSPPLTNGLIGWLMKVVRRGPLVFNIQDVFPDAAIETGAITNARIIAVARWLERVSYRRADAVTVLSDDLRDNVVAKIPPSLASRVRVIPNFVLTDEIRPLDRLTAYRAELGIGSETVVMYAGNVGFSQSLDLVVHAAREFPDVTFVINGDGAAKASLAEQVASLDNVRMGGYQPMHRLAEVLATGDIHLVPLRRGLGRVSVPSKTYSILAAGRPVLAAIDPGTEVPRILAASAAGVCVPPDDAHAFVAALRDLLADTAQCSAMGARGREWVQSAASPAAVAAAYEQLFRELQPHSRG</sequence>
<dbReference type="GO" id="GO:0016758">
    <property type="term" value="F:hexosyltransferase activity"/>
    <property type="evidence" value="ECO:0007669"/>
    <property type="project" value="TreeGrafter"/>
</dbReference>
<dbReference type="InterPro" id="IPR028098">
    <property type="entry name" value="Glyco_trans_4-like_N"/>
</dbReference>
<feature type="domain" description="Glycosyltransferase subfamily 4-like N-terminal" evidence="2">
    <location>
        <begin position="28"/>
        <end position="212"/>
    </location>
</feature>
<dbReference type="SUPFAM" id="SSF53756">
    <property type="entry name" value="UDP-Glycosyltransferase/glycogen phosphorylase"/>
    <property type="match status" value="1"/>
</dbReference>
<name>A0A6J6N1H7_9ZZZZ</name>
<evidence type="ECO:0000313" key="3">
    <source>
        <dbReference type="EMBL" id="CAB4680006.1"/>
    </source>
</evidence>
<reference evidence="3" key="1">
    <citation type="submission" date="2020-05" db="EMBL/GenBank/DDBJ databases">
        <authorList>
            <person name="Chiriac C."/>
            <person name="Salcher M."/>
            <person name="Ghai R."/>
            <person name="Kavagutti S V."/>
        </authorList>
    </citation>
    <scope>NUCLEOTIDE SEQUENCE</scope>
</reference>
<protein>
    <submittedName>
        <fullName evidence="3">Unannotated protein</fullName>
    </submittedName>
</protein>
<evidence type="ECO:0000259" key="1">
    <source>
        <dbReference type="Pfam" id="PF00534"/>
    </source>
</evidence>
<dbReference type="PANTHER" id="PTHR45947:SF3">
    <property type="entry name" value="SULFOQUINOVOSYL TRANSFERASE SQD2"/>
    <property type="match status" value="1"/>
</dbReference>
<dbReference type="AlphaFoldDB" id="A0A6J6N1H7"/>
<dbReference type="CDD" id="cd03794">
    <property type="entry name" value="GT4_WbuB-like"/>
    <property type="match status" value="1"/>
</dbReference>
<dbReference type="InterPro" id="IPR001296">
    <property type="entry name" value="Glyco_trans_1"/>
</dbReference>
<dbReference type="Gene3D" id="3.40.50.2000">
    <property type="entry name" value="Glycogen Phosphorylase B"/>
    <property type="match status" value="2"/>
</dbReference>
<feature type="domain" description="Glycosyl transferase family 1" evidence="1">
    <location>
        <begin position="229"/>
        <end position="392"/>
    </location>
</feature>